<feature type="binding site" evidence="9">
    <location>
        <position position="99"/>
    </location>
    <ligand>
        <name>ATP</name>
        <dbReference type="ChEBI" id="CHEBI:30616"/>
    </ligand>
</feature>
<comment type="subcellular location">
    <subcellularLocation>
        <location evidence="9">Cytoplasm</location>
    </subcellularLocation>
</comment>
<name>A0A6C2UC18_PONDE</name>
<feature type="binding site" evidence="9">
    <location>
        <position position="42"/>
    </location>
    <ligand>
        <name>substrate</name>
    </ligand>
</feature>
<feature type="domain" description="Cytidyltransferase-like" evidence="10">
    <location>
        <begin position="7"/>
        <end position="134"/>
    </location>
</feature>
<dbReference type="InterPro" id="IPR014729">
    <property type="entry name" value="Rossmann-like_a/b/a_fold"/>
</dbReference>
<evidence type="ECO:0000256" key="5">
    <source>
        <dbReference type="ARBA" id="ARBA00022840"/>
    </source>
</evidence>
<evidence type="ECO:0000256" key="9">
    <source>
        <dbReference type="HAMAP-Rule" id="MF_00151"/>
    </source>
</evidence>
<dbReference type="UniPathway" id="UPA00241">
    <property type="reaction ID" value="UER00355"/>
</dbReference>
<dbReference type="NCBIfam" id="TIGR01510">
    <property type="entry name" value="coaD_prev_kdtB"/>
    <property type="match status" value="1"/>
</dbReference>
<accession>A0A6C2UC18</accession>
<comment type="pathway">
    <text evidence="9">Cofactor biosynthesis; coenzyme A biosynthesis; CoA from (R)-pantothenate: step 4/5.</text>
</comment>
<keyword evidence="6 9" id="KW-0460">Magnesium</keyword>
<evidence type="ECO:0000256" key="3">
    <source>
        <dbReference type="ARBA" id="ARBA00022695"/>
    </source>
</evidence>
<dbReference type="CDD" id="cd02163">
    <property type="entry name" value="PPAT"/>
    <property type="match status" value="1"/>
</dbReference>
<comment type="function">
    <text evidence="9">Reversibly transfers an adenylyl group from ATP to 4'-phosphopantetheine, yielding dephospho-CoA (dPCoA) and pyrophosphate.</text>
</comment>
<dbReference type="PANTHER" id="PTHR21342">
    <property type="entry name" value="PHOSPHOPANTETHEINE ADENYLYLTRANSFERASE"/>
    <property type="match status" value="1"/>
</dbReference>
<keyword evidence="2 9" id="KW-0808">Transferase</keyword>
<dbReference type="AlphaFoldDB" id="A0A6C2UC18"/>
<feature type="binding site" evidence="9">
    <location>
        <position position="74"/>
    </location>
    <ligand>
        <name>substrate</name>
    </ligand>
</feature>
<dbReference type="EMBL" id="CAAHFG010000005">
    <property type="protein sequence ID" value="VGO17605.1"/>
    <property type="molecule type" value="Genomic_DNA"/>
</dbReference>
<organism evidence="11 12">
    <name type="scientific">Pontiella desulfatans</name>
    <dbReference type="NCBI Taxonomy" id="2750659"/>
    <lineage>
        <taxon>Bacteria</taxon>
        <taxon>Pseudomonadati</taxon>
        <taxon>Kiritimatiellota</taxon>
        <taxon>Kiritimatiellia</taxon>
        <taxon>Kiritimatiellales</taxon>
        <taxon>Pontiellaceae</taxon>
        <taxon>Pontiella</taxon>
    </lineage>
</organism>
<dbReference type="NCBIfam" id="TIGR00125">
    <property type="entry name" value="cyt_tran_rel"/>
    <property type="match status" value="1"/>
</dbReference>
<dbReference type="Gene3D" id="3.40.50.620">
    <property type="entry name" value="HUPs"/>
    <property type="match status" value="1"/>
</dbReference>
<evidence type="ECO:0000313" key="12">
    <source>
        <dbReference type="Proteomes" id="UP000366872"/>
    </source>
</evidence>
<dbReference type="PANTHER" id="PTHR21342:SF1">
    <property type="entry name" value="PHOSPHOPANTETHEINE ADENYLYLTRANSFERASE"/>
    <property type="match status" value="1"/>
</dbReference>
<dbReference type="SUPFAM" id="SSF52374">
    <property type="entry name" value="Nucleotidylyl transferase"/>
    <property type="match status" value="1"/>
</dbReference>
<comment type="subunit">
    <text evidence="9">Homohexamer.</text>
</comment>
<keyword evidence="12" id="KW-1185">Reference proteome</keyword>
<feature type="binding site" evidence="9">
    <location>
        <begin position="89"/>
        <end position="91"/>
    </location>
    <ligand>
        <name>ATP</name>
        <dbReference type="ChEBI" id="CHEBI:30616"/>
    </ligand>
</feature>
<feature type="binding site" evidence="9">
    <location>
        <position position="88"/>
    </location>
    <ligand>
        <name>substrate</name>
    </ligand>
</feature>
<dbReference type="GO" id="GO:0015937">
    <property type="term" value="P:coenzyme A biosynthetic process"/>
    <property type="evidence" value="ECO:0007669"/>
    <property type="project" value="UniProtKB-UniRule"/>
</dbReference>
<keyword evidence="3 9" id="KW-0548">Nucleotidyltransferase</keyword>
<comment type="similarity">
    <text evidence="9">Belongs to the bacterial CoaD family.</text>
</comment>
<dbReference type="Proteomes" id="UP000366872">
    <property type="component" value="Unassembled WGS sequence"/>
</dbReference>
<dbReference type="Pfam" id="PF01467">
    <property type="entry name" value="CTP_transf_like"/>
    <property type="match status" value="1"/>
</dbReference>
<comment type="cofactor">
    <cofactor evidence="9">
        <name>Mg(2+)</name>
        <dbReference type="ChEBI" id="CHEBI:18420"/>
    </cofactor>
</comment>
<keyword evidence="7 9" id="KW-0173">Coenzyme A biosynthesis</keyword>
<dbReference type="HAMAP" id="MF_00151">
    <property type="entry name" value="PPAT_bact"/>
    <property type="match status" value="1"/>
</dbReference>
<keyword evidence="4 9" id="KW-0547">Nucleotide-binding</keyword>
<feature type="site" description="Transition state stabilizer" evidence="9">
    <location>
        <position position="18"/>
    </location>
</feature>
<dbReference type="GO" id="GO:0005737">
    <property type="term" value="C:cytoplasm"/>
    <property type="evidence" value="ECO:0007669"/>
    <property type="project" value="UniProtKB-SubCell"/>
</dbReference>
<evidence type="ECO:0000256" key="4">
    <source>
        <dbReference type="ARBA" id="ARBA00022741"/>
    </source>
</evidence>
<dbReference type="InterPro" id="IPR001980">
    <property type="entry name" value="PPAT"/>
</dbReference>
<sequence length="161" mass="17633">MNEAAVCAGTFDPITMGHLDVIERAARVFPRVVVGVATNPGKNPLFGLEERIELVKQSTAHLAGIEIDSFSGLLVDFAESKDVKVIVRGLRAFSDFEYEFQMALTNRKLRPKLETVFLMPKQDYSYVSSSNVREVAQLGGDTSLFVPPPVQAALKARFSAG</sequence>
<comment type="catalytic activity">
    <reaction evidence="8 9">
        <text>(R)-4'-phosphopantetheine + ATP + H(+) = 3'-dephospho-CoA + diphosphate</text>
        <dbReference type="Rhea" id="RHEA:19801"/>
        <dbReference type="ChEBI" id="CHEBI:15378"/>
        <dbReference type="ChEBI" id="CHEBI:30616"/>
        <dbReference type="ChEBI" id="CHEBI:33019"/>
        <dbReference type="ChEBI" id="CHEBI:57328"/>
        <dbReference type="ChEBI" id="CHEBI:61723"/>
        <dbReference type="EC" id="2.7.7.3"/>
    </reaction>
</comment>
<reference evidence="11 12" key="1">
    <citation type="submission" date="2019-04" db="EMBL/GenBank/DDBJ databases">
        <authorList>
            <person name="Van Vliet M D."/>
        </authorList>
    </citation>
    <scope>NUCLEOTIDE SEQUENCE [LARGE SCALE GENOMIC DNA]</scope>
    <source>
        <strain evidence="11 12">F1</strain>
    </source>
</reference>
<evidence type="ECO:0000256" key="6">
    <source>
        <dbReference type="ARBA" id="ARBA00022842"/>
    </source>
</evidence>
<feature type="binding site" evidence="9">
    <location>
        <position position="10"/>
    </location>
    <ligand>
        <name>substrate</name>
    </ligand>
</feature>
<gene>
    <name evidence="9 11" type="primary">coaD</name>
    <name evidence="11" type="ORF">PDESU_06204</name>
</gene>
<proteinExistence type="inferred from homology"/>
<keyword evidence="1 9" id="KW-0963">Cytoplasm</keyword>
<feature type="binding site" evidence="9">
    <location>
        <position position="18"/>
    </location>
    <ligand>
        <name>ATP</name>
        <dbReference type="ChEBI" id="CHEBI:30616"/>
    </ligand>
</feature>
<dbReference type="EC" id="2.7.7.3" evidence="9"/>
<dbReference type="GO" id="GO:0005524">
    <property type="term" value="F:ATP binding"/>
    <property type="evidence" value="ECO:0007669"/>
    <property type="project" value="UniProtKB-KW"/>
</dbReference>
<evidence type="ECO:0000259" key="10">
    <source>
        <dbReference type="Pfam" id="PF01467"/>
    </source>
</evidence>
<feature type="binding site" evidence="9">
    <location>
        <begin position="10"/>
        <end position="11"/>
    </location>
    <ligand>
        <name>ATP</name>
        <dbReference type="ChEBI" id="CHEBI:30616"/>
    </ligand>
</feature>
<dbReference type="InterPro" id="IPR004821">
    <property type="entry name" value="Cyt_trans-like"/>
</dbReference>
<evidence type="ECO:0000313" key="11">
    <source>
        <dbReference type="EMBL" id="VGO17605.1"/>
    </source>
</evidence>
<evidence type="ECO:0000256" key="8">
    <source>
        <dbReference type="ARBA" id="ARBA00029346"/>
    </source>
</evidence>
<evidence type="ECO:0000256" key="1">
    <source>
        <dbReference type="ARBA" id="ARBA00022490"/>
    </source>
</evidence>
<evidence type="ECO:0000256" key="7">
    <source>
        <dbReference type="ARBA" id="ARBA00022993"/>
    </source>
</evidence>
<evidence type="ECO:0000256" key="2">
    <source>
        <dbReference type="ARBA" id="ARBA00022679"/>
    </source>
</evidence>
<feature type="binding site" evidence="9">
    <location>
        <begin position="124"/>
        <end position="130"/>
    </location>
    <ligand>
        <name>ATP</name>
        <dbReference type="ChEBI" id="CHEBI:30616"/>
    </ligand>
</feature>
<dbReference type="PRINTS" id="PR01020">
    <property type="entry name" value="LPSBIOSNTHSS"/>
</dbReference>
<dbReference type="GO" id="GO:0004595">
    <property type="term" value="F:pantetheine-phosphate adenylyltransferase activity"/>
    <property type="evidence" value="ECO:0007669"/>
    <property type="project" value="UniProtKB-UniRule"/>
</dbReference>
<protein>
    <recommendedName>
        <fullName evidence="9">Phosphopantetheine adenylyltransferase</fullName>
        <ecNumber evidence="9">2.7.7.3</ecNumber>
    </recommendedName>
    <alternativeName>
        <fullName evidence="9">Dephospho-CoA pyrophosphorylase</fullName>
    </alternativeName>
    <alternativeName>
        <fullName evidence="9">Pantetheine-phosphate adenylyltransferase</fullName>
        <shortName evidence="9">PPAT</shortName>
    </alternativeName>
</protein>
<keyword evidence="5 9" id="KW-0067">ATP-binding</keyword>
<dbReference type="RefSeq" id="WP_136083095.1">
    <property type="nucleotide sequence ID" value="NZ_CAAHFG010000005.1"/>
</dbReference>